<gene>
    <name evidence="2" type="ORF">DLJ53_15335</name>
</gene>
<accession>A0A8B2NRD4</accession>
<dbReference type="EMBL" id="QHHQ01000003">
    <property type="protein sequence ID" value="RAI00629.1"/>
    <property type="molecule type" value="Genomic_DNA"/>
</dbReference>
<evidence type="ECO:0000313" key="2">
    <source>
        <dbReference type="EMBL" id="RAI00629.1"/>
    </source>
</evidence>
<dbReference type="PANTHER" id="PTHR34068">
    <property type="entry name" value="UPF0145 PROTEIN YBJQ"/>
    <property type="match status" value="1"/>
</dbReference>
<name>A0A8B2NRD4_9HYPH</name>
<dbReference type="Gene3D" id="3.30.110.70">
    <property type="entry name" value="Hypothetical protein apc22750. Chain B"/>
    <property type="match status" value="1"/>
</dbReference>
<dbReference type="Proteomes" id="UP000249590">
    <property type="component" value="Unassembled WGS sequence"/>
</dbReference>
<dbReference type="AlphaFoldDB" id="A0A8B2NRD4"/>
<keyword evidence="3" id="KW-1185">Reference proteome</keyword>
<dbReference type="InterPro" id="IPR002765">
    <property type="entry name" value="UPF0145_YbjQ-like"/>
</dbReference>
<sequence length="111" mass="11810">MILSGLAHVEGYRVTRNVGYVIQETVLGLNVVRDFDAMSANLFGGRATLYDNKIQTARDDVISTLTAGAKSASANAIVGMNVRYDLGQGMVMETVQGTAVELGKLGDGDER</sequence>
<evidence type="ECO:0000256" key="1">
    <source>
        <dbReference type="ARBA" id="ARBA00010751"/>
    </source>
</evidence>
<comment type="caution">
    <text evidence="2">The sequence shown here is derived from an EMBL/GenBank/DDBJ whole genome shotgun (WGS) entry which is preliminary data.</text>
</comment>
<dbReference type="PANTHER" id="PTHR34068:SF1">
    <property type="entry name" value="UPF0145 PROTEIN YBJQ"/>
    <property type="match status" value="1"/>
</dbReference>
<protein>
    <submittedName>
        <fullName evidence="2">Uncharacterized protein</fullName>
    </submittedName>
</protein>
<dbReference type="Pfam" id="PF01906">
    <property type="entry name" value="YbjQ_1"/>
    <property type="match status" value="1"/>
</dbReference>
<evidence type="ECO:0000313" key="3">
    <source>
        <dbReference type="Proteomes" id="UP000249590"/>
    </source>
</evidence>
<organism evidence="2 3">
    <name type="scientific">Acuticoccus sediminis</name>
    <dbReference type="NCBI Taxonomy" id="2184697"/>
    <lineage>
        <taxon>Bacteria</taxon>
        <taxon>Pseudomonadati</taxon>
        <taxon>Pseudomonadota</taxon>
        <taxon>Alphaproteobacteria</taxon>
        <taxon>Hyphomicrobiales</taxon>
        <taxon>Amorphaceae</taxon>
        <taxon>Acuticoccus</taxon>
    </lineage>
</organism>
<proteinExistence type="inferred from homology"/>
<reference evidence="2 3" key="1">
    <citation type="submission" date="2018-05" db="EMBL/GenBank/DDBJ databases">
        <title>Acuticoccus sediminis sp. nov., isolated from deep-sea sediment of Indian Ocean.</title>
        <authorList>
            <person name="Liu X."/>
            <person name="Lai Q."/>
            <person name="Du Y."/>
            <person name="Sun F."/>
            <person name="Zhang X."/>
            <person name="Wang S."/>
            <person name="Shao Z."/>
        </authorList>
    </citation>
    <scope>NUCLEOTIDE SEQUENCE [LARGE SCALE GENOMIC DNA]</scope>
    <source>
        <strain evidence="2 3">PTG4-2</strain>
    </source>
</reference>
<dbReference type="InterPro" id="IPR035439">
    <property type="entry name" value="UPF0145_dom_sf"/>
</dbReference>
<dbReference type="SUPFAM" id="SSF117782">
    <property type="entry name" value="YbjQ-like"/>
    <property type="match status" value="1"/>
</dbReference>
<dbReference type="RefSeq" id="WP_111346737.1">
    <property type="nucleotide sequence ID" value="NZ_QHHQ01000003.1"/>
</dbReference>
<comment type="similarity">
    <text evidence="1">Belongs to the UPF0145 family.</text>
</comment>
<dbReference type="OrthoDB" id="9796448at2"/>